<evidence type="ECO:0000256" key="2">
    <source>
        <dbReference type="ARBA" id="ARBA00023015"/>
    </source>
</evidence>
<accession>A0ABC8RGC6</accession>
<sequence length="365" mass="41330">MPQLQFYTQNTPGGPPQTQFYIQNVPEWTTTSASQLSFKYRHPTTPFFPFLLQPFSLSISGFPVMLSTVPTTLSSDGLFTIPFPDFQGGFTPWDCQEPYFDFQNQDGEYFFCLNQTQKPVLSNSGSENSIPISLSPNSGSDNSNLMPLSPNSGPYEQNPISLNPNSGSDNSTPTSLSPNSGSDEPNRKKNKSRSGSEESNQMASVIDERKQRRMISNRESARRSRMRKQKNLENIRNQVTRLKIGNRELANQLRVATHHCQLLGNDNHRLRSEAVMLRQRLWDIRQVLLVHQLQQQLSETPTTFNHVLRALCWISSSKLNKAYSVDSTQYAISITSALPKRSSIHPLVISCKRAVSRYVLADIYY</sequence>
<dbReference type="GO" id="GO:0046982">
    <property type="term" value="F:protein heterodimerization activity"/>
    <property type="evidence" value="ECO:0007669"/>
    <property type="project" value="UniProtKB-ARBA"/>
</dbReference>
<dbReference type="FunFam" id="1.20.5.170:FF:000020">
    <property type="entry name" value="BZIP transcription factor"/>
    <property type="match status" value="1"/>
</dbReference>
<dbReference type="CDD" id="cd14702">
    <property type="entry name" value="bZIP_plant_GBF1"/>
    <property type="match status" value="1"/>
</dbReference>
<dbReference type="InterPro" id="IPR004827">
    <property type="entry name" value="bZIP"/>
</dbReference>
<reference evidence="8 9" key="1">
    <citation type="submission" date="2024-02" db="EMBL/GenBank/DDBJ databases">
        <authorList>
            <person name="Vignale AGUSTIN F."/>
            <person name="Sosa J E."/>
            <person name="Modenutti C."/>
        </authorList>
    </citation>
    <scope>NUCLEOTIDE SEQUENCE [LARGE SCALE GENOMIC DNA]</scope>
</reference>
<dbReference type="EMBL" id="CAUOFW020001325">
    <property type="protein sequence ID" value="CAK9143680.1"/>
    <property type="molecule type" value="Genomic_DNA"/>
</dbReference>
<dbReference type="SUPFAM" id="SSF57959">
    <property type="entry name" value="Leucine zipper domain"/>
    <property type="match status" value="1"/>
</dbReference>
<evidence type="ECO:0000313" key="9">
    <source>
        <dbReference type="Proteomes" id="UP001642360"/>
    </source>
</evidence>
<dbReference type="InterPro" id="IPR046347">
    <property type="entry name" value="bZIP_sf"/>
</dbReference>
<evidence type="ECO:0000256" key="4">
    <source>
        <dbReference type="ARBA" id="ARBA00023163"/>
    </source>
</evidence>
<feature type="domain" description="BZIP" evidence="7">
    <location>
        <begin position="207"/>
        <end position="253"/>
    </location>
</feature>
<feature type="region of interest" description="Disordered" evidence="6">
    <location>
        <begin position="122"/>
        <end position="228"/>
    </location>
</feature>
<evidence type="ECO:0000259" key="7">
    <source>
        <dbReference type="PROSITE" id="PS50217"/>
    </source>
</evidence>
<dbReference type="GO" id="GO:0005634">
    <property type="term" value="C:nucleus"/>
    <property type="evidence" value="ECO:0007669"/>
    <property type="project" value="UniProtKB-SubCell"/>
</dbReference>
<dbReference type="Proteomes" id="UP001642360">
    <property type="component" value="Unassembled WGS sequence"/>
</dbReference>
<keyword evidence="2" id="KW-0805">Transcription regulation</keyword>
<comment type="caution">
    <text evidence="8">The sequence shown here is derived from an EMBL/GenBank/DDBJ whole genome shotgun (WGS) entry which is preliminary data.</text>
</comment>
<dbReference type="SMART" id="SM00338">
    <property type="entry name" value="BRLZ"/>
    <property type="match status" value="1"/>
</dbReference>
<proteinExistence type="predicted"/>
<gene>
    <name evidence="8" type="ORF">ILEXP_LOCUS11401</name>
</gene>
<dbReference type="PANTHER" id="PTHR45764">
    <property type="entry name" value="BZIP TRANSCRIPTION FACTOR 44"/>
    <property type="match status" value="1"/>
</dbReference>
<dbReference type="GO" id="GO:0003677">
    <property type="term" value="F:DNA binding"/>
    <property type="evidence" value="ECO:0007669"/>
    <property type="project" value="UniProtKB-KW"/>
</dbReference>
<dbReference type="PANTHER" id="PTHR45764:SF21">
    <property type="entry name" value="OS03G0770000 PROTEIN"/>
    <property type="match status" value="1"/>
</dbReference>
<organism evidence="8 9">
    <name type="scientific">Ilex paraguariensis</name>
    <name type="common">yerba mate</name>
    <dbReference type="NCBI Taxonomy" id="185542"/>
    <lineage>
        <taxon>Eukaryota</taxon>
        <taxon>Viridiplantae</taxon>
        <taxon>Streptophyta</taxon>
        <taxon>Embryophyta</taxon>
        <taxon>Tracheophyta</taxon>
        <taxon>Spermatophyta</taxon>
        <taxon>Magnoliopsida</taxon>
        <taxon>eudicotyledons</taxon>
        <taxon>Gunneridae</taxon>
        <taxon>Pentapetalae</taxon>
        <taxon>asterids</taxon>
        <taxon>campanulids</taxon>
        <taxon>Aquifoliales</taxon>
        <taxon>Aquifoliaceae</taxon>
        <taxon>Ilex</taxon>
    </lineage>
</organism>
<evidence type="ECO:0000313" key="8">
    <source>
        <dbReference type="EMBL" id="CAK9143680.1"/>
    </source>
</evidence>
<dbReference type="AlphaFoldDB" id="A0ABC8RGC6"/>
<comment type="subcellular location">
    <subcellularLocation>
        <location evidence="1">Nucleus</location>
    </subcellularLocation>
</comment>
<keyword evidence="5" id="KW-0539">Nucleus</keyword>
<dbReference type="Gene3D" id="1.20.5.170">
    <property type="match status" value="1"/>
</dbReference>
<dbReference type="Pfam" id="PF00170">
    <property type="entry name" value="bZIP_1"/>
    <property type="match status" value="1"/>
</dbReference>
<evidence type="ECO:0000256" key="3">
    <source>
        <dbReference type="ARBA" id="ARBA00023125"/>
    </source>
</evidence>
<evidence type="ECO:0000256" key="1">
    <source>
        <dbReference type="ARBA" id="ARBA00004123"/>
    </source>
</evidence>
<keyword evidence="3" id="KW-0238">DNA-binding</keyword>
<keyword evidence="4" id="KW-0804">Transcription</keyword>
<dbReference type="InterPro" id="IPR045314">
    <property type="entry name" value="bZIP_plant_GBF1"/>
</dbReference>
<evidence type="ECO:0000256" key="6">
    <source>
        <dbReference type="SAM" id="MobiDB-lite"/>
    </source>
</evidence>
<evidence type="ECO:0000256" key="5">
    <source>
        <dbReference type="ARBA" id="ARBA00023242"/>
    </source>
</evidence>
<feature type="compositionally biased region" description="Polar residues" evidence="6">
    <location>
        <begin position="122"/>
        <end position="183"/>
    </location>
</feature>
<dbReference type="PROSITE" id="PS50217">
    <property type="entry name" value="BZIP"/>
    <property type="match status" value="1"/>
</dbReference>
<dbReference type="PROSITE" id="PS00036">
    <property type="entry name" value="BZIP_BASIC"/>
    <property type="match status" value="1"/>
</dbReference>
<protein>
    <recommendedName>
        <fullName evidence="7">BZIP domain-containing protein</fullName>
    </recommendedName>
</protein>
<name>A0ABC8RGC6_9AQUA</name>
<keyword evidence="9" id="KW-1185">Reference proteome</keyword>